<evidence type="ECO:0000256" key="4">
    <source>
        <dbReference type="PROSITE-ProRule" id="PRU00284"/>
    </source>
</evidence>
<dbReference type="SUPFAM" id="SSF158472">
    <property type="entry name" value="HAMP domain-like"/>
    <property type="match status" value="1"/>
</dbReference>
<feature type="domain" description="Methyl-accepting transducer" evidence="7">
    <location>
        <begin position="369"/>
        <end position="598"/>
    </location>
</feature>
<dbReference type="InterPro" id="IPR004089">
    <property type="entry name" value="MCPsignal_dom"/>
</dbReference>
<proteinExistence type="inferred from homology"/>
<dbReference type="Gene3D" id="6.10.340.10">
    <property type="match status" value="1"/>
</dbReference>
<feature type="region of interest" description="Disordered" evidence="5">
    <location>
        <begin position="623"/>
        <end position="668"/>
    </location>
</feature>
<evidence type="ECO:0000256" key="6">
    <source>
        <dbReference type="SAM" id="Phobius"/>
    </source>
</evidence>
<comment type="subcellular location">
    <subcellularLocation>
        <location evidence="1">Membrane</location>
    </subcellularLocation>
</comment>
<keyword evidence="10" id="KW-1185">Reference proteome</keyword>
<evidence type="ECO:0000256" key="2">
    <source>
        <dbReference type="ARBA" id="ARBA00022500"/>
    </source>
</evidence>
<evidence type="ECO:0000313" key="9">
    <source>
        <dbReference type="EMBL" id="TCD16233.1"/>
    </source>
</evidence>
<evidence type="ECO:0000256" key="1">
    <source>
        <dbReference type="ARBA" id="ARBA00004370"/>
    </source>
</evidence>
<reference evidence="9 10" key="1">
    <citation type="journal article" date="2015" name="Antonie Van Leeuwenhoek">
        <title>Oricola cellulosilytica gen. nov., sp. nov., a cellulose-degrading bacterium of the family Phyllobacteriaceae isolated from surface seashore water, and emended descriptions of Mesorhizobium loti and Phyllobacterium myrsinacearum.</title>
        <authorList>
            <person name="Hameed A."/>
            <person name="Shahina M."/>
            <person name="Lai W.A."/>
            <person name="Lin S.Y."/>
            <person name="Young L.S."/>
            <person name="Liu Y.C."/>
            <person name="Hsu Y.H."/>
            <person name="Young C.C."/>
        </authorList>
    </citation>
    <scope>NUCLEOTIDE SEQUENCE [LARGE SCALE GENOMIC DNA]</scope>
    <source>
        <strain evidence="9 10">KCTC 52183</strain>
    </source>
</reference>
<dbReference type="Proteomes" id="UP000291301">
    <property type="component" value="Unassembled WGS sequence"/>
</dbReference>
<dbReference type="EMBL" id="SJST01000001">
    <property type="protein sequence ID" value="TCD16233.1"/>
    <property type="molecule type" value="Genomic_DNA"/>
</dbReference>
<dbReference type="GO" id="GO:0016020">
    <property type="term" value="C:membrane"/>
    <property type="evidence" value="ECO:0007669"/>
    <property type="project" value="UniProtKB-SubCell"/>
</dbReference>
<dbReference type="SMART" id="SM00283">
    <property type="entry name" value="MA"/>
    <property type="match status" value="1"/>
</dbReference>
<evidence type="ECO:0000259" key="8">
    <source>
        <dbReference type="PROSITE" id="PS50885"/>
    </source>
</evidence>
<keyword evidence="6" id="KW-1133">Transmembrane helix</keyword>
<keyword evidence="6" id="KW-0472">Membrane</keyword>
<dbReference type="Gene3D" id="1.10.287.950">
    <property type="entry name" value="Methyl-accepting chemotaxis protein"/>
    <property type="match status" value="1"/>
</dbReference>
<dbReference type="GO" id="GO:0006935">
    <property type="term" value="P:chemotaxis"/>
    <property type="evidence" value="ECO:0007669"/>
    <property type="project" value="UniProtKB-KW"/>
</dbReference>
<organism evidence="9 10">
    <name type="scientific">Oricola cellulosilytica</name>
    <dbReference type="NCBI Taxonomy" id="1429082"/>
    <lineage>
        <taxon>Bacteria</taxon>
        <taxon>Pseudomonadati</taxon>
        <taxon>Pseudomonadota</taxon>
        <taxon>Alphaproteobacteria</taxon>
        <taxon>Hyphomicrobiales</taxon>
        <taxon>Ahrensiaceae</taxon>
        <taxon>Oricola</taxon>
    </lineage>
</organism>
<dbReference type="InterPro" id="IPR003660">
    <property type="entry name" value="HAMP_dom"/>
</dbReference>
<dbReference type="CDD" id="cd11386">
    <property type="entry name" value="MCP_signal"/>
    <property type="match status" value="1"/>
</dbReference>
<dbReference type="GO" id="GO:0007165">
    <property type="term" value="P:signal transduction"/>
    <property type="evidence" value="ECO:0007669"/>
    <property type="project" value="UniProtKB-KW"/>
</dbReference>
<keyword evidence="6" id="KW-0812">Transmembrane</keyword>
<feature type="transmembrane region" description="Helical" evidence="6">
    <location>
        <begin position="208"/>
        <end position="229"/>
    </location>
</feature>
<dbReference type="AlphaFoldDB" id="A0A4R0PH96"/>
<keyword evidence="4" id="KW-0807">Transducer</keyword>
<dbReference type="PROSITE" id="PS50885">
    <property type="entry name" value="HAMP"/>
    <property type="match status" value="2"/>
</dbReference>
<evidence type="ECO:0000256" key="5">
    <source>
        <dbReference type="SAM" id="MobiDB-lite"/>
    </source>
</evidence>
<keyword evidence="2" id="KW-0145">Chemotaxis</keyword>
<comment type="similarity">
    <text evidence="3">Belongs to the methyl-accepting chemotaxis (MCP) protein family.</text>
</comment>
<dbReference type="PROSITE" id="PS50111">
    <property type="entry name" value="CHEMOTAXIS_TRANSDUC_2"/>
    <property type="match status" value="1"/>
</dbReference>
<comment type="caution">
    <text evidence="9">The sequence shown here is derived from an EMBL/GenBank/DDBJ whole genome shotgun (WGS) entry which is preliminary data.</text>
</comment>
<accession>A0A4R0PH96</accession>
<dbReference type="Pfam" id="PF00015">
    <property type="entry name" value="MCPsignal"/>
    <property type="match status" value="1"/>
</dbReference>
<dbReference type="SUPFAM" id="SSF58104">
    <property type="entry name" value="Methyl-accepting chemotaxis protein (MCP) signaling domain"/>
    <property type="match status" value="1"/>
</dbReference>
<evidence type="ECO:0000256" key="3">
    <source>
        <dbReference type="ARBA" id="ARBA00029447"/>
    </source>
</evidence>
<feature type="transmembrane region" description="Helical" evidence="6">
    <location>
        <begin position="20"/>
        <end position="42"/>
    </location>
</feature>
<evidence type="ECO:0000313" key="10">
    <source>
        <dbReference type="Proteomes" id="UP000291301"/>
    </source>
</evidence>
<dbReference type="Pfam" id="PF00672">
    <property type="entry name" value="HAMP"/>
    <property type="match status" value="2"/>
</dbReference>
<gene>
    <name evidence="9" type="ORF">E0D97_02035</name>
</gene>
<dbReference type="SMART" id="SM00304">
    <property type="entry name" value="HAMP"/>
    <property type="match status" value="2"/>
</dbReference>
<dbReference type="PANTHER" id="PTHR43531:SF11">
    <property type="entry name" value="METHYL-ACCEPTING CHEMOTAXIS PROTEIN 3"/>
    <property type="match status" value="1"/>
</dbReference>
<dbReference type="InterPro" id="IPR051310">
    <property type="entry name" value="MCP_chemotaxis"/>
</dbReference>
<name>A0A4R0PH96_9HYPH</name>
<evidence type="ECO:0000259" key="7">
    <source>
        <dbReference type="PROSITE" id="PS50111"/>
    </source>
</evidence>
<feature type="domain" description="HAMP" evidence="8">
    <location>
        <begin position="316"/>
        <end position="364"/>
    </location>
</feature>
<dbReference type="FunFam" id="1.10.287.950:FF:000001">
    <property type="entry name" value="Methyl-accepting chemotaxis sensory transducer"/>
    <property type="match status" value="1"/>
</dbReference>
<dbReference type="PANTHER" id="PTHR43531">
    <property type="entry name" value="PROTEIN ICFG"/>
    <property type="match status" value="1"/>
</dbReference>
<feature type="domain" description="HAMP" evidence="8">
    <location>
        <begin position="231"/>
        <end position="284"/>
    </location>
</feature>
<sequence length="668" mass="72458">MGHTDVKGGSAGQPAKSRLSLLTGLKVFAVVVAAMLLLLHAISNLRHEAGKIGSEDYQRIITGKDLVADILPPTSFISETYLVIVQAAREPWNRDAHFAAYRAGKDAYFRQLEYWKSADIPEHIRTMITIDSPTVLDRFWIEAENNFFPNLANSGGIGLGAAEINKSLETLTTRFREHKQIAEAAAAEAKTYLQSVEMNAASHMNTLGWVYVAISVSSLLLIFGLLWTVSRKVVRPMVTIAGYTQDLADGHATDEVPYVRRRDELGSIARALTVFKETAAKKLEAERQAREERDRTAQAKAVADAELAAKAEETERAITRLATALNHLAEGDLDCGIDEPFEGELERLRNDFNVAIRRIGRVFSRITMTSASIETGSQEIFRASDDLSRRTEQQAASLEETASTLEEITATVQKSSESAQETRNIVAEAKRDAETSGDIVKRALGAMTDIENSAEEINQIIAVIDEIAFQTNLLALNAGVEAARAGDAGLGFAVVASEVRALAQRSATAAKEIKELISKSSEQVSSGSELVSATGETLHRIAGQVVEISDVVDLIADGATNQFAALKQLNASVGEMDAVTQQNAAMAEEASAASHALSEDAQSLADLLGRFRLAEAGFREQVANDDLTRRQRPPARHQRSNEAPRQGRGAFRTRAAGNAALAGEWEDF</sequence>
<protein>
    <submittedName>
        <fullName evidence="9">Methyl-accepting chemotaxis protein</fullName>
    </submittedName>
</protein>